<dbReference type="AlphaFoldDB" id="A0A9P9EBK6"/>
<feature type="compositionally biased region" description="Low complexity" evidence="1">
    <location>
        <begin position="74"/>
        <end position="89"/>
    </location>
</feature>
<evidence type="ECO:0000256" key="1">
    <source>
        <dbReference type="SAM" id="MobiDB-lite"/>
    </source>
</evidence>
<keyword evidence="3" id="KW-1185">Reference proteome</keyword>
<gene>
    <name evidence="2" type="ORF">B0J11DRAFT_575953</name>
</gene>
<protein>
    <submittedName>
        <fullName evidence="2">Uncharacterized protein</fullName>
    </submittedName>
</protein>
<feature type="region of interest" description="Disordered" evidence="1">
    <location>
        <begin position="262"/>
        <end position="318"/>
    </location>
</feature>
<evidence type="ECO:0000313" key="3">
    <source>
        <dbReference type="Proteomes" id="UP000700596"/>
    </source>
</evidence>
<organism evidence="2 3">
    <name type="scientific">Dendryphion nanum</name>
    <dbReference type="NCBI Taxonomy" id="256645"/>
    <lineage>
        <taxon>Eukaryota</taxon>
        <taxon>Fungi</taxon>
        <taxon>Dikarya</taxon>
        <taxon>Ascomycota</taxon>
        <taxon>Pezizomycotina</taxon>
        <taxon>Dothideomycetes</taxon>
        <taxon>Pleosporomycetidae</taxon>
        <taxon>Pleosporales</taxon>
        <taxon>Torulaceae</taxon>
        <taxon>Dendryphion</taxon>
    </lineage>
</organism>
<reference evidence="2" key="1">
    <citation type="journal article" date="2021" name="Nat. Commun.">
        <title>Genetic determinants of endophytism in the Arabidopsis root mycobiome.</title>
        <authorList>
            <person name="Mesny F."/>
            <person name="Miyauchi S."/>
            <person name="Thiergart T."/>
            <person name="Pickel B."/>
            <person name="Atanasova L."/>
            <person name="Karlsson M."/>
            <person name="Huettel B."/>
            <person name="Barry K.W."/>
            <person name="Haridas S."/>
            <person name="Chen C."/>
            <person name="Bauer D."/>
            <person name="Andreopoulos W."/>
            <person name="Pangilinan J."/>
            <person name="LaButti K."/>
            <person name="Riley R."/>
            <person name="Lipzen A."/>
            <person name="Clum A."/>
            <person name="Drula E."/>
            <person name="Henrissat B."/>
            <person name="Kohler A."/>
            <person name="Grigoriev I.V."/>
            <person name="Martin F.M."/>
            <person name="Hacquard S."/>
        </authorList>
    </citation>
    <scope>NUCLEOTIDE SEQUENCE</scope>
    <source>
        <strain evidence="2">MPI-CAGE-CH-0243</strain>
    </source>
</reference>
<feature type="compositionally biased region" description="Polar residues" evidence="1">
    <location>
        <begin position="299"/>
        <end position="312"/>
    </location>
</feature>
<name>A0A9P9EBK6_9PLEO</name>
<feature type="compositionally biased region" description="Basic and acidic residues" evidence="1">
    <location>
        <begin position="372"/>
        <end position="391"/>
    </location>
</feature>
<feature type="compositionally biased region" description="Low complexity" evidence="1">
    <location>
        <begin position="285"/>
        <end position="297"/>
    </location>
</feature>
<feature type="compositionally biased region" description="Pro residues" evidence="1">
    <location>
        <begin position="1"/>
        <end position="14"/>
    </location>
</feature>
<feature type="compositionally biased region" description="Low complexity" evidence="1">
    <location>
        <begin position="96"/>
        <end position="167"/>
    </location>
</feature>
<evidence type="ECO:0000313" key="2">
    <source>
        <dbReference type="EMBL" id="KAH7135360.1"/>
    </source>
</evidence>
<feature type="region of interest" description="Disordered" evidence="1">
    <location>
        <begin position="359"/>
        <end position="396"/>
    </location>
</feature>
<dbReference type="OrthoDB" id="5385072at2759"/>
<feature type="region of interest" description="Disordered" evidence="1">
    <location>
        <begin position="1"/>
        <end position="170"/>
    </location>
</feature>
<sequence length="408" mass="43924">MSAMTAPPPHPPYGAPLHRKPVANPGIALRPAQQHQQHQQHHQYPPQLPHDYISQQQGHSRTRTTSSGVFPINSSASAVTASPTTYTPAGTMHSSQYPPQQQYPQQQQYQQQPPQQHQQQQQPPFTGQGTRRTLSNATSSTSSTTGTPNRSNSGALRRSSSARSGNSPTSYVAMMRKQKATVWCDRAQYEDPRILAAQRAAKMRANVEVAGGPHHAPPRNVSGSSSVAAGVRSKITHRAPKASLYAPANLAGTGVPMRLSASEVDEGDSEDNGSIGGPYHHRSGSGRSSLGSGRRISYANPNGRLSTNSTPPNESPREGMADLIEEQTPVPGYNPTHYFEHTKTGLSGGSGSSGERNFGEVGQMPQGLPKPVQEKKTSDELHRRGSVDERTMTMGNTRLFIANPDLSD</sequence>
<comment type="caution">
    <text evidence="2">The sequence shown here is derived from an EMBL/GenBank/DDBJ whole genome shotgun (WGS) entry which is preliminary data.</text>
</comment>
<feature type="compositionally biased region" description="Polar residues" evidence="1">
    <location>
        <begin position="53"/>
        <end position="68"/>
    </location>
</feature>
<dbReference type="EMBL" id="JAGMWT010000002">
    <property type="protein sequence ID" value="KAH7135360.1"/>
    <property type="molecule type" value="Genomic_DNA"/>
</dbReference>
<accession>A0A9P9EBK6</accession>
<proteinExistence type="predicted"/>
<dbReference type="Proteomes" id="UP000700596">
    <property type="component" value="Unassembled WGS sequence"/>
</dbReference>